<dbReference type="EMBL" id="CP119920">
    <property type="protein sequence ID" value="WFD16652.1"/>
    <property type="molecule type" value="Genomic_DNA"/>
</dbReference>
<feature type="region of interest" description="Disordered" evidence="1">
    <location>
        <begin position="193"/>
        <end position="244"/>
    </location>
</feature>
<evidence type="ECO:0000313" key="3">
    <source>
        <dbReference type="Proteomes" id="UP001217582"/>
    </source>
</evidence>
<feature type="compositionally biased region" description="Low complexity" evidence="1">
    <location>
        <begin position="217"/>
        <end position="233"/>
    </location>
</feature>
<evidence type="ECO:0000256" key="1">
    <source>
        <dbReference type="SAM" id="MobiDB-lite"/>
    </source>
</evidence>
<protein>
    <submittedName>
        <fullName evidence="2">Uncharacterized protein</fullName>
    </submittedName>
</protein>
<keyword evidence="3" id="KW-1185">Reference proteome</keyword>
<reference evidence="2 3" key="1">
    <citation type="submission" date="2023-03" db="EMBL/GenBank/DDBJ databases">
        <title>Mating type loci evolution in Malassezia.</title>
        <authorList>
            <person name="Coelho M.A."/>
        </authorList>
    </citation>
    <scope>NUCLEOTIDE SEQUENCE [LARGE SCALE GENOMIC DNA]</scope>
    <source>
        <strain evidence="2 3">CBS 13387</strain>
    </source>
</reference>
<dbReference type="Proteomes" id="UP001217582">
    <property type="component" value="Chromosome 5"/>
</dbReference>
<gene>
    <name evidence="2" type="ORF">MARU1_002694</name>
</gene>
<accession>A0AAJ5Z2A4</accession>
<feature type="region of interest" description="Disordered" evidence="1">
    <location>
        <begin position="284"/>
        <end position="304"/>
    </location>
</feature>
<proteinExistence type="predicted"/>
<organism evidence="2 3">
    <name type="scientific">Malassezia arunalokei</name>
    <dbReference type="NCBI Taxonomy" id="1514897"/>
    <lineage>
        <taxon>Eukaryota</taxon>
        <taxon>Fungi</taxon>
        <taxon>Dikarya</taxon>
        <taxon>Basidiomycota</taxon>
        <taxon>Ustilaginomycotina</taxon>
        <taxon>Malasseziomycetes</taxon>
        <taxon>Malasseziales</taxon>
        <taxon>Malasseziaceae</taxon>
        <taxon>Malassezia</taxon>
    </lineage>
</organism>
<feature type="region of interest" description="Disordered" evidence="1">
    <location>
        <begin position="1"/>
        <end position="22"/>
    </location>
</feature>
<evidence type="ECO:0000313" key="2">
    <source>
        <dbReference type="EMBL" id="WFD16652.1"/>
    </source>
</evidence>
<feature type="compositionally biased region" description="Polar residues" evidence="1">
    <location>
        <begin position="195"/>
        <end position="205"/>
    </location>
</feature>
<name>A0AAJ5Z2A4_9BASI</name>
<sequence>MAISPPHIMGTPSTSQCDPAYGSTRPVSLPGIRDVLGNELCLDDIPSKPQNGFYVSDTRPDVFNRPISSPHLHTYSHVTPNIQDKSPRLATPKMTSMRDDPFLGSSSSSMANLPTILQRMRMEDDHYDYKDVWLHHHAPESFYRPSMPKSWDIYMHGTQMKRISSNDRMAASRRPSSRCRDIYSRSMPRLGALSMSESQASTPLSIPSAKEESYHPRTLTRSLSSYSTASGTSEGFPYTPKMGISDILTEDGRELGTEMTPSKPSNQIPQLILTDNEACERQGLTPRVLFKNGQASPDQRSLDT</sequence>
<feature type="compositionally biased region" description="Polar residues" evidence="1">
    <location>
        <begin position="293"/>
        <end position="304"/>
    </location>
</feature>
<dbReference type="AlphaFoldDB" id="A0AAJ5Z2A4"/>